<organism evidence="2">
    <name type="scientific">uncultured Desulfovibrio sp</name>
    <dbReference type="NCBI Taxonomy" id="167968"/>
    <lineage>
        <taxon>Bacteria</taxon>
        <taxon>Pseudomonadati</taxon>
        <taxon>Thermodesulfobacteriota</taxon>
        <taxon>Desulfovibrionia</taxon>
        <taxon>Desulfovibrionales</taxon>
        <taxon>Desulfovibrionaceae</taxon>
        <taxon>Desulfovibrio</taxon>
        <taxon>environmental samples</taxon>
    </lineage>
</organism>
<protein>
    <submittedName>
        <fullName evidence="2">Selenoprotein B, glycine/betaine/sarcosine/D-proline reductase domain protein</fullName>
    </submittedName>
</protein>
<reference evidence="2" key="1">
    <citation type="submission" date="2016-08" db="EMBL/GenBank/DDBJ databases">
        <authorList>
            <person name="Seilhamer J.J."/>
        </authorList>
    </citation>
    <scope>NUCLEOTIDE SEQUENCE</scope>
    <source>
        <strain evidence="2">86-1</strain>
    </source>
</reference>
<gene>
    <name evidence="2" type="ORF">KL86DES1_10774</name>
</gene>
<proteinExistence type="predicted"/>
<name>A0A212L0J1_9BACT</name>
<dbReference type="EMBL" id="FMJC01000001">
    <property type="protein sequence ID" value="SCM70997.1"/>
    <property type="molecule type" value="Genomic_DNA"/>
</dbReference>
<sequence length="44" mass="4681">MSRIVPGVGIPHPVGNPSLTPAPEKNLRRQIVLKALEAVAREPA</sequence>
<feature type="region of interest" description="Disordered" evidence="1">
    <location>
        <begin position="1"/>
        <end position="25"/>
    </location>
</feature>
<dbReference type="AlphaFoldDB" id="A0A212L0J1"/>
<accession>A0A212L0J1</accession>
<evidence type="ECO:0000313" key="2">
    <source>
        <dbReference type="EMBL" id="SCM70997.1"/>
    </source>
</evidence>
<evidence type="ECO:0000256" key="1">
    <source>
        <dbReference type="SAM" id="MobiDB-lite"/>
    </source>
</evidence>